<dbReference type="InterPro" id="IPR002938">
    <property type="entry name" value="FAD-bd"/>
</dbReference>
<evidence type="ECO:0000313" key="5">
    <source>
        <dbReference type="EMBL" id="QDO99302.1"/>
    </source>
</evidence>
<dbReference type="OrthoDB" id="9791689at2"/>
<dbReference type="Proteomes" id="UP000317496">
    <property type="component" value="Chromosome"/>
</dbReference>
<dbReference type="PANTHER" id="PTHR43004:SF19">
    <property type="entry name" value="BINDING MONOOXYGENASE, PUTATIVE (JCVI)-RELATED"/>
    <property type="match status" value="1"/>
</dbReference>
<dbReference type="Gene3D" id="3.40.30.120">
    <property type="match status" value="1"/>
</dbReference>
<keyword evidence="6" id="KW-1185">Reference proteome</keyword>
<dbReference type="GO" id="GO:0071949">
    <property type="term" value="F:FAD binding"/>
    <property type="evidence" value="ECO:0007669"/>
    <property type="project" value="InterPro"/>
</dbReference>
<dbReference type="EMBL" id="CP041636">
    <property type="protein sequence ID" value="QDO99302.1"/>
    <property type="molecule type" value="Genomic_DNA"/>
</dbReference>
<dbReference type="PANTHER" id="PTHR43004">
    <property type="entry name" value="TRK SYSTEM POTASSIUM UPTAKE PROTEIN"/>
    <property type="match status" value="1"/>
</dbReference>
<accession>A0A516H6C7</accession>
<gene>
    <name evidence="5" type="ORF">FNB15_19370</name>
</gene>
<dbReference type="SUPFAM" id="SSF51905">
    <property type="entry name" value="FAD/NAD(P)-binding domain"/>
    <property type="match status" value="1"/>
</dbReference>
<evidence type="ECO:0000313" key="6">
    <source>
        <dbReference type="Proteomes" id="UP000317496"/>
    </source>
</evidence>
<evidence type="ECO:0000256" key="3">
    <source>
        <dbReference type="ARBA" id="ARBA00022827"/>
    </source>
</evidence>
<dbReference type="InterPro" id="IPR036188">
    <property type="entry name" value="FAD/NAD-bd_sf"/>
</dbReference>
<dbReference type="RefSeq" id="WP_144258298.1">
    <property type="nucleotide sequence ID" value="NZ_CP041636.1"/>
</dbReference>
<dbReference type="InterPro" id="IPR050641">
    <property type="entry name" value="RIFMO-like"/>
</dbReference>
<evidence type="ECO:0000256" key="2">
    <source>
        <dbReference type="ARBA" id="ARBA00022630"/>
    </source>
</evidence>
<dbReference type="Pfam" id="PF01494">
    <property type="entry name" value="FAD_binding_3"/>
    <property type="match status" value="1"/>
</dbReference>
<evidence type="ECO:0000256" key="1">
    <source>
        <dbReference type="ARBA" id="ARBA00001974"/>
    </source>
</evidence>
<proteinExistence type="predicted"/>
<name>A0A516H6C7_9PROT</name>
<dbReference type="PRINTS" id="PR00420">
    <property type="entry name" value="RNGMNOXGNASE"/>
</dbReference>
<keyword evidence="2" id="KW-0285">Flavoprotein</keyword>
<sequence length="531" mass="58561">MTDFTYPSFGYVPPRTGPQGGSGGTEACRVAIVGGGPVGLTMALDLARQGIASVLLDEEDSVSTGSRAICYAKRTLEIWDRLGVGARMLVKGVTWRLGKVFHGEQQRYSFDLLPESGHQYPAFINLQQYYAELYLVEAARQQPLIELRWKHRVSDLQPGNDNVRLTVTTPDGDYILLADHVLAADGARSTIRRKLGLDFKGQVFEDRFLIADVKMKADFPVERWFWFDPPFHSGGSALLHSQPDDVWRIDLQLGWQADPDAERQPERVIPRLQAMLGKDAKFELEWVSIYTFQCRRLERFRHGRVIFIGDSAHQVSPFGARGANSGVQDADNLAWKLAHVLRGDAPEALLETYDAERSAAADENILNSTRSTDFISPKGTTAKALRDAVLDLAADYAFARKLVNSGRLSLPSTYRDTPLSTPDRDAFSAGPPPGAPAIDAPVDEAGGWLLGQCRAGFTLLAFGAVPDLPPNLLDRIAVRWLPADGLAAQRYGAAPGSAYLLRPDQYVAARWHQPSRQDISMAYDRALARSA</sequence>
<dbReference type="Gene3D" id="3.30.70.2450">
    <property type="match status" value="1"/>
</dbReference>
<reference evidence="5 6" key="1">
    <citation type="submission" date="2019-07" db="EMBL/GenBank/DDBJ databases">
        <title>Genome sequencing for Ferrovibrio sp. K5.</title>
        <authorList>
            <person name="Park S.-J."/>
        </authorList>
    </citation>
    <scope>NUCLEOTIDE SEQUENCE [LARGE SCALE GENOMIC DNA]</scope>
    <source>
        <strain evidence="5 6">K5</strain>
    </source>
</reference>
<protein>
    <submittedName>
        <fullName evidence="5">FAD-dependent oxidoreductase</fullName>
    </submittedName>
</protein>
<keyword evidence="3" id="KW-0274">FAD</keyword>
<dbReference type="AlphaFoldDB" id="A0A516H6C7"/>
<comment type="cofactor">
    <cofactor evidence="1">
        <name>FAD</name>
        <dbReference type="ChEBI" id="CHEBI:57692"/>
    </cofactor>
</comment>
<dbReference type="Gene3D" id="3.50.50.60">
    <property type="entry name" value="FAD/NAD(P)-binding domain"/>
    <property type="match status" value="1"/>
</dbReference>
<organism evidence="5 6">
    <name type="scientific">Ferrovibrio terrae</name>
    <dbReference type="NCBI Taxonomy" id="2594003"/>
    <lineage>
        <taxon>Bacteria</taxon>
        <taxon>Pseudomonadati</taxon>
        <taxon>Pseudomonadota</taxon>
        <taxon>Alphaproteobacteria</taxon>
        <taxon>Rhodospirillales</taxon>
        <taxon>Rhodospirillaceae</taxon>
        <taxon>Ferrovibrio</taxon>
    </lineage>
</organism>
<evidence type="ECO:0000259" key="4">
    <source>
        <dbReference type="Pfam" id="PF01494"/>
    </source>
</evidence>
<feature type="domain" description="FAD-binding" evidence="4">
    <location>
        <begin position="28"/>
        <end position="364"/>
    </location>
</feature>
<dbReference type="NCBIfam" id="NF006002">
    <property type="entry name" value="PRK08132.1"/>
    <property type="match status" value="1"/>
</dbReference>
<dbReference type="GO" id="GO:0016709">
    <property type="term" value="F:oxidoreductase activity, acting on paired donors, with incorporation or reduction of molecular oxygen, NAD(P)H as one donor, and incorporation of one atom of oxygen"/>
    <property type="evidence" value="ECO:0007669"/>
    <property type="project" value="UniProtKB-ARBA"/>
</dbReference>
<dbReference type="KEGG" id="fer:FNB15_19370"/>